<dbReference type="AlphaFoldDB" id="A0AAE9DGF1"/>
<dbReference type="EMBL" id="CP090893">
    <property type="protein sequence ID" value="ULU02973.1"/>
    <property type="molecule type" value="Genomic_DNA"/>
</dbReference>
<evidence type="ECO:0000313" key="1">
    <source>
        <dbReference type="EMBL" id="ULU02973.1"/>
    </source>
</evidence>
<accession>A0AAE9DGF1</accession>
<reference evidence="1 2" key="1">
    <citation type="submission" date="2022-05" db="EMBL/GenBank/DDBJ databases">
        <title>Chromosome-level reference genomes for two strains of Caenorhabditis briggsae: an improved platform for comparative genomics.</title>
        <authorList>
            <person name="Stevens L."/>
            <person name="Andersen E.C."/>
        </authorList>
    </citation>
    <scope>NUCLEOTIDE SEQUENCE [LARGE SCALE GENOMIC DNA]</scope>
    <source>
        <strain evidence="1">QX1410_ONT</strain>
        <tissue evidence="1">Whole-organism</tissue>
    </source>
</reference>
<evidence type="ECO:0000313" key="2">
    <source>
        <dbReference type="Proteomes" id="UP000827892"/>
    </source>
</evidence>
<sequence length="128" mass="14528">MRIFRNKKEEAILSSNRNRCFLIHGIEGSRILLSTNFKDESLQVSSSKAGIPDQVLVNPNLELRKDSDDLENFRLENLRSQQSLGHSCHGFRITVLLATVACSSGYKLRFFYPSSWSIAVYSSPQYSP</sequence>
<organism evidence="1 2">
    <name type="scientific">Caenorhabditis briggsae</name>
    <dbReference type="NCBI Taxonomy" id="6238"/>
    <lineage>
        <taxon>Eukaryota</taxon>
        <taxon>Metazoa</taxon>
        <taxon>Ecdysozoa</taxon>
        <taxon>Nematoda</taxon>
        <taxon>Chromadorea</taxon>
        <taxon>Rhabditida</taxon>
        <taxon>Rhabditina</taxon>
        <taxon>Rhabditomorpha</taxon>
        <taxon>Rhabditoidea</taxon>
        <taxon>Rhabditidae</taxon>
        <taxon>Peloderinae</taxon>
        <taxon>Caenorhabditis</taxon>
    </lineage>
</organism>
<gene>
    <name evidence="1" type="ORF">L3Y34_002509</name>
</gene>
<dbReference type="Proteomes" id="UP000827892">
    <property type="component" value="Chromosome III"/>
</dbReference>
<protein>
    <submittedName>
        <fullName evidence="1">Uncharacterized protein</fullName>
    </submittedName>
</protein>
<name>A0AAE9DGF1_CAEBR</name>
<proteinExistence type="predicted"/>